<dbReference type="GO" id="GO:0032264">
    <property type="term" value="P:IMP salvage"/>
    <property type="evidence" value="ECO:0007669"/>
    <property type="project" value="TreeGrafter"/>
</dbReference>
<dbReference type="Proteomes" id="UP000249396">
    <property type="component" value="Unassembled WGS sequence"/>
</dbReference>
<evidence type="ECO:0000313" key="4">
    <source>
        <dbReference type="EMBL" id="PZN82731.1"/>
    </source>
</evidence>
<keyword evidence="4" id="KW-0328">Glycosyltransferase</keyword>
<evidence type="ECO:0000256" key="1">
    <source>
        <dbReference type="ARBA" id="ARBA00048811"/>
    </source>
</evidence>
<organism evidence="4 5">
    <name type="scientific">Candidatus Methylumidiphilus alinenensis</name>
    <dbReference type="NCBI Taxonomy" id="2202197"/>
    <lineage>
        <taxon>Bacteria</taxon>
        <taxon>Pseudomonadati</taxon>
        <taxon>Pseudomonadota</taxon>
        <taxon>Gammaproteobacteria</taxon>
        <taxon>Methylococcales</taxon>
        <taxon>Candidatus Methylumidiphilus</taxon>
    </lineage>
</organism>
<keyword evidence="4" id="KW-0808">Transferase</keyword>
<comment type="catalytic activity">
    <reaction evidence="1">
        <text>GMP + diphosphate = guanine + 5-phospho-alpha-D-ribose 1-diphosphate</text>
        <dbReference type="Rhea" id="RHEA:25424"/>
        <dbReference type="ChEBI" id="CHEBI:16235"/>
        <dbReference type="ChEBI" id="CHEBI:33019"/>
        <dbReference type="ChEBI" id="CHEBI:58017"/>
        <dbReference type="ChEBI" id="CHEBI:58115"/>
        <dbReference type="EC" id="2.4.2.8"/>
    </reaction>
    <physiologicalReaction direction="right-to-left" evidence="1">
        <dbReference type="Rhea" id="RHEA:25426"/>
    </physiologicalReaction>
</comment>
<dbReference type="AlphaFoldDB" id="A0A2W4RFM5"/>
<name>A0A2W4RFM5_9GAMM</name>
<dbReference type="PANTHER" id="PTHR43340">
    <property type="entry name" value="HYPOXANTHINE-GUANINE PHOSPHORIBOSYLTRANSFERASE"/>
    <property type="match status" value="1"/>
</dbReference>
<dbReference type="GO" id="GO:0004422">
    <property type="term" value="F:hypoxanthine phosphoribosyltransferase activity"/>
    <property type="evidence" value="ECO:0007669"/>
    <property type="project" value="TreeGrafter"/>
</dbReference>
<protein>
    <submittedName>
        <fullName evidence="4">Hypoxanthine-guanine phosphoribosyltransferase</fullName>
    </submittedName>
</protein>
<dbReference type="InterPro" id="IPR050408">
    <property type="entry name" value="HGPRT"/>
</dbReference>
<sequence>MNLLEEVKQVQSEADLLFSEQQVESAIDRLAVEIEAHLAESNPIILTVLNGGIIFSGKLLTRLNFPLEIDSIQASRYRGTTSGGEVEWFVKPRLPLGGRTVLVTDDILDEGITLKVIKDWCKEQGATEILIAVLIDKQIGRERPCRADFVGLEAENRYLFGYGLDYKNYLRNAPGIFACTNIPV</sequence>
<feature type="domain" description="Phosphoribosyltransferase" evidence="3">
    <location>
        <begin position="18"/>
        <end position="166"/>
    </location>
</feature>
<dbReference type="GO" id="GO:0006178">
    <property type="term" value="P:guanine salvage"/>
    <property type="evidence" value="ECO:0007669"/>
    <property type="project" value="TreeGrafter"/>
</dbReference>
<evidence type="ECO:0000313" key="5">
    <source>
        <dbReference type="Proteomes" id="UP000249396"/>
    </source>
</evidence>
<dbReference type="InterPro" id="IPR000836">
    <property type="entry name" value="PRTase_dom"/>
</dbReference>
<comment type="caution">
    <text evidence="4">The sequence shown here is derived from an EMBL/GenBank/DDBJ whole genome shotgun (WGS) entry which is preliminary data.</text>
</comment>
<dbReference type="Pfam" id="PF00156">
    <property type="entry name" value="Pribosyltran"/>
    <property type="match status" value="1"/>
</dbReference>
<dbReference type="GO" id="GO:0032263">
    <property type="term" value="P:GMP salvage"/>
    <property type="evidence" value="ECO:0007669"/>
    <property type="project" value="TreeGrafter"/>
</dbReference>
<dbReference type="GO" id="GO:0005829">
    <property type="term" value="C:cytosol"/>
    <property type="evidence" value="ECO:0007669"/>
    <property type="project" value="TreeGrafter"/>
</dbReference>
<dbReference type="NCBIfam" id="NF006605">
    <property type="entry name" value="PRK09162.1"/>
    <property type="match status" value="1"/>
</dbReference>
<dbReference type="SUPFAM" id="SSF53271">
    <property type="entry name" value="PRTase-like"/>
    <property type="match status" value="1"/>
</dbReference>
<dbReference type="GO" id="GO:0046100">
    <property type="term" value="P:hypoxanthine metabolic process"/>
    <property type="evidence" value="ECO:0007669"/>
    <property type="project" value="TreeGrafter"/>
</dbReference>
<accession>A0A2W4RFM5</accession>
<proteinExistence type="predicted"/>
<dbReference type="EMBL" id="QJPH01000204">
    <property type="protein sequence ID" value="PZN82731.1"/>
    <property type="molecule type" value="Genomic_DNA"/>
</dbReference>
<gene>
    <name evidence="4" type="ORF">DM484_05955</name>
</gene>
<dbReference type="PANTHER" id="PTHR43340:SF1">
    <property type="entry name" value="HYPOXANTHINE PHOSPHORIBOSYLTRANSFERASE"/>
    <property type="match status" value="1"/>
</dbReference>
<comment type="catalytic activity">
    <reaction evidence="2">
        <text>IMP + diphosphate = hypoxanthine + 5-phospho-alpha-D-ribose 1-diphosphate</text>
        <dbReference type="Rhea" id="RHEA:17973"/>
        <dbReference type="ChEBI" id="CHEBI:17368"/>
        <dbReference type="ChEBI" id="CHEBI:33019"/>
        <dbReference type="ChEBI" id="CHEBI:58017"/>
        <dbReference type="ChEBI" id="CHEBI:58053"/>
        <dbReference type="EC" id="2.4.2.8"/>
    </reaction>
    <physiologicalReaction direction="right-to-left" evidence="2">
        <dbReference type="Rhea" id="RHEA:17975"/>
    </physiologicalReaction>
</comment>
<dbReference type="GO" id="GO:0000287">
    <property type="term" value="F:magnesium ion binding"/>
    <property type="evidence" value="ECO:0007669"/>
    <property type="project" value="TreeGrafter"/>
</dbReference>
<reference evidence="4 5" key="1">
    <citation type="journal article" date="2018" name="Aquat. Microb. Ecol.">
        <title>Gammaproteobacterial methanotrophs dominate.</title>
        <authorList>
            <person name="Rissanen A.J."/>
            <person name="Saarenheimo J."/>
            <person name="Tiirola M."/>
            <person name="Peura S."/>
            <person name="Aalto S.L."/>
            <person name="Karvinen A."/>
            <person name="Nykanen H."/>
        </authorList>
    </citation>
    <scope>NUCLEOTIDE SEQUENCE [LARGE SCALE GENOMIC DNA]</scope>
    <source>
        <strain evidence="4">AMbin10</strain>
    </source>
</reference>
<dbReference type="CDD" id="cd06223">
    <property type="entry name" value="PRTases_typeI"/>
    <property type="match status" value="1"/>
</dbReference>
<evidence type="ECO:0000259" key="3">
    <source>
        <dbReference type="Pfam" id="PF00156"/>
    </source>
</evidence>
<evidence type="ECO:0000256" key="2">
    <source>
        <dbReference type="ARBA" id="ARBA00049402"/>
    </source>
</evidence>
<dbReference type="Gene3D" id="3.40.50.2020">
    <property type="match status" value="1"/>
</dbReference>
<dbReference type="InterPro" id="IPR029057">
    <property type="entry name" value="PRTase-like"/>
</dbReference>